<organism evidence="6 7">
    <name type="scientific">Pararhodobacter aggregans</name>
    <dbReference type="NCBI Taxonomy" id="404875"/>
    <lineage>
        <taxon>Bacteria</taxon>
        <taxon>Pseudomonadati</taxon>
        <taxon>Pseudomonadota</taxon>
        <taxon>Alphaproteobacteria</taxon>
        <taxon>Rhodobacterales</taxon>
        <taxon>Paracoccaceae</taxon>
        <taxon>Pararhodobacter</taxon>
    </lineage>
</organism>
<evidence type="ECO:0000313" key="7">
    <source>
        <dbReference type="Proteomes" id="UP000244810"/>
    </source>
</evidence>
<dbReference type="OrthoDB" id="9816072at2"/>
<keyword evidence="1" id="KW-0489">Methyltransferase</keyword>
<dbReference type="GO" id="GO:0008757">
    <property type="term" value="F:S-adenosylmethionine-dependent methyltransferase activity"/>
    <property type="evidence" value="ECO:0007669"/>
    <property type="project" value="InterPro"/>
</dbReference>
<reference evidence="6 7" key="1">
    <citation type="journal article" date="2011" name="Syst. Appl. Microbiol.">
        <title>Defluviimonas denitrificans gen. nov., sp. nov., and Pararhodobacter aggregans gen. nov., sp. nov., non-phototrophic Rhodobacteraceae from the biofilter of a marine aquaculture.</title>
        <authorList>
            <person name="Foesel B.U."/>
            <person name="Drake H.L."/>
            <person name="Schramm A."/>
        </authorList>
    </citation>
    <scope>NUCLEOTIDE SEQUENCE [LARGE SCALE GENOMIC DNA]</scope>
    <source>
        <strain evidence="6 7">D1-19</strain>
    </source>
</reference>
<feature type="region of interest" description="Disordered" evidence="4">
    <location>
        <begin position="329"/>
        <end position="354"/>
    </location>
</feature>
<evidence type="ECO:0000313" key="6">
    <source>
        <dbReference type="EMBL" id="PVE49617.1"/>
    </source>
</evidence>
<evidence type="ECO:0000259" key="5">
    <source>
        <dbReference type="Pfam" id="PF05175"/>
    </source>
</evidence>
<keyword evidence="2" id="KW-0808">Transferase</keyword>
<sequence length="354" mass="37234">MSFHEPAPRALRLELAVEAGLALPDAGTIAVLHPRAGEDFGPLPSSQLQIVTPFAPDHGFFTARGLACAQAAEGPYAAALVCLPRSRVEARDLIAQAAALTSGPVIIDGQKNDGVDAMLRELRDRVELSAAIAKGHGKIAWFPSPGAALADWRAAPGEAQDGERIYRTLPGLFSADGIDPASALLAASLPAGLKGVVADLGAGWGYLSAQILARAPGIATLHLIEADARALACARQNVTDPRAQFHWADATNPLKLPLDAVVMNPPFHQGREARPQLGAAFIRSAAAMLKPSGQLFLVANRHLPYEQTLAEAFRKHSELPGSPGFKIFHAEGPQRAPAAAPAARARATHSRGRR</sequence>
<protein>
    <submittedName>
        <fullName evidence="6">MFS transporter</fullName>
    </submittedName>
</protein>
<dbReference type="InterPro" id="IPR029063">
    <property type="entry name" value="SAM-dependent_MTases_sf"/>
</dbReference>
<evidence type="ECO:0000256" key="3">
    <source>
        <dbReference type="ARBA" id="ARBA00022691"/>
    </source>
</evidence>
<dbReference type="PANTHER" id="PTHR47816:SF4">
    <property type="entry name" value="RIBOSOMAL RNA SMALL SUBUNIT METHYLTRANSFERASE C"/>
    <property type="match status" value="1"/>
</dbReference>
<dbReference type="CDD" id="cd02440">
    <property type="entry name" value="AdoMet_MTases"/>
    <property type="match status" value="1"/>
</dbReference>
<proteinExistence type="predicted"/>
<evidence type="ECO:0000256" key="4">
    <source>
        <dbReference type="SAM" id="MobiDB-lite"/>
    </source>
</evidence>
<dbReference type="PANTHER" id="PTHR47816">
    <property type="entry name" value="RIBOSOMAL RNA SMALL SUBUNIT METHYLTRANSFERASE C"/>
    <property type="match status" value="1"/>
</dbReference>
<dbReference type="AlphaFoldDB" id="A0A2T7UXV4"/>
<evidence type="ECO:0000256" key="2">
    <source>
        <dbReference type="ARBA" id="ARBA00022679"/>
    </source>
</evidence>
<dbReference type="EMBL" id="QDDR01000001">
    <property type="protein sequence ID" value="PVE49617.1"/>
    <property type="molecule type" value="Genomic_DNA"/>
</dbReference>
<feature type="compositionally biased region" description="Low complexity" evidence="4">
    <location>
        <begin position="335"/>
        <end position="345"/>
    </location>
</feature>
<dbReference type="InterPro" id="IPR046977">
    <property type="entry name" value="RsmC/RlmG"/>
</dbReference>
<dbReference type="GO" id="GO:0032259">
    <property type="term" value="P:methylation"/>
    <property type="evidence" value="ECO:0007669"/>
    <property type="project" value="UniProtKB-KW"/>
</dbReference>
<accession>A0A2T7UXV4</accession>
<feature type="domain" description="Methyltransferase small" evidence="5">
    <location>
        <begin position="167"/>
        <end position="328"/>
    </location>
</feature>
<keyword evidence="7" id="KW-1185">Reference proteome</keyword>
<gene>
    <name evidence="6" type="ORF">DDE23_02905</name>
</gene>
<keyword evidence="3" id="KW-0949">S-adenosyl-L-methionine</keyword>
<dbReference type="Proteomes" id="UP000244810">
    <property type="component" value="Unassembled WGS sequence"/>
</dbReference>
<dbReference type="InterPro" id="IPR007848">
    <property type="entry name" value="Small_mtfrase_dom"/>
</dbReference>
<comment type="caution">
    <text evidence="6">The sequence shown here is derived from an EMBL/GenBank/DDBJ whole genome shotgun (WGS) entry which is preliminary data.</text>
</comment>
<evidence type="ECO:0000256" key="1">
    <source>
        <dbReference type="ARBA" id="ARBA00022603"/>
    </source>
</evidence>
<dbReference type="SUPFAM" id="SSF53335">
    <property type="entry name" value="S-adenosyl-L-methionine-dependent methyltransferases"/>
    <property type="match status" value="1"/>
</dbReference>
<name>A0A2T7UXV4_9RHOB</name>
<dbReference type="Gene3D" id="3.40.50.150">
    <property type="entry name" value="Vaccinia Virus protein VP39"/>
    <property type="match status" value="1"/>
</dbReference>
<dbReference type="Pfam" id="PF05175">
    <property type="entry name" value="MTS"/>
    <property type="match status" value="1"/>
</dbReference>